<comment type="caution">
    <text evidence="2">The sequence shown here is derived from an EMBL/GenBank/DDBJ whole genome shotgun (WGS) entry which is preliminary data.</text>
</comment>
<evidence type="ECO:0000256" key="1">
    <source>
        <dbReference type="SAM" id="MobiDB-lite"/>
    </source>
</evidence>
<protein>
    <submittedName>
        <fullName evidence="2">Uncharacterized protein</fullName>
    </submittedName>
</protein>
<accession>A0A5J4U8H5</accession>
<dbReference type="AlphaFoldDB" id="A0A5J4U8H5"/>
<feature type="region of interest" description="Disordered" evidence="1">
    <location>
        <begin position="46"/>
        <end position="65"/>
    </location>
</feature>
<reference evidence="2 3" key="1">
    <citation type="submission" date="2019-03" db="EMBL/GenBank/DDBJ databases">
        <title>Single cell metagenomics reveals metabolic interactions within the superorganism composed of flagellate Streblomastix strix and complex community of Bacteroidetes bacteria on its surface.</title>
        <authorList>
            <person name="Treitli S.C."/>
            <person name="Kolisko M."/>
            <person name="Husnik F."/>
            <person name="Keeling P."/>
            <person name="Hampl V."/>
        </authorList>
    </citation>
    <scope>NUCLEOTIDE SEQUENCE [LARGE SCALE GENOMIC DNA]</scope>
    <source>
        <strain evidence="2">ST1C</strain>
    </source>
</reference>
<feature type="compositionally biased region" description="Basic and acidic residues" evidence="1">
    <location>
        <begin position="52"/>
        <end position="65"/>
    </location>
</feature>
<evidence type="ECO:0000313" key="2">
    <source>
        <dbReference type="EMBL" id="KAA6366534.1"/>
    </source>
</evidence>
<proteinExistence type="predicted"/>
<name>A0A5J4U8H5_9EUKA</name>
<dbReference type="EMBL" id="SNRW01019283">
    <property type="protein sequence ID" value="KAA6366534.1"/>
    <property type="molecule type" value="Genomic_DNA"/>
</dbReference>
<organism evidence="2 3">
    <name type="scientific">Streblomastix strix</name>
    <dbReference type="NCBI Taxonomy" id="222440"/>
    <lineage>
        <taxon>Eukaryota</taxon>
        <taxon>Metamonada</taxon>
        <taxon>Preaxostyla</taxon>
        <taxon>Oxymonadida</taxon>
        <taxon>Streblomastigidae</taxon>
        <taxon>Streblomastix</taxon>
    </lineage>
</organism>
<dbReference type="Proteomes" id="UP000324800">
    <property type="component" value="Unassembled WGS sequence"/>
</dbReference>
<sequence>MMTKITRINLVIQASIYGTTFCLQLANLCNWSINKTRANCSKMAELNGSKSSSDESHRQASPPLKDKIDISMPVDISLFKMIENDFIEEQGCKIYWDELIGQIHIFKGRKFLAITRDDGIFQAHTDVRLDVDFLDFESKEEIALSNAAILADADVARAQSLKNKVKHVHSQFSTESQLNSSSTQDNPVVSMLAVETKRKNEAYQEQLQNESISSLQEQFQAKRKRVAKFSTIEVMKVALDIRATFDGILKADAEKAEMLNYHLNLIQRNKLFEDVCLSVANVMFPVPELESAQLDEKMGLATSSLESTLAANQSTANIIEYTA</sequence>
<evidence type="ECO:0000313" key="3">
    <source>
        <dbReference type="Proteomes" id="UP000324800"/>
    </source>
</evidence>
<gene>
    <name evidence="2" type="ORF">EZS28_037939</name>
</gene>